<dbReference type="KEGG" id="xyk:GT347_08130"/>
<feature type="chain" id="PRO_5032712231" evidence="2">
    <location>
        <begin position="19"/>
        <end position="426"/>
    </location>
</feature>
<comment type="similarity">
    <text evidence="1">Belongs to the carotenoid/retinoid oxidoreductase family.</text>
</comment>
<dbReference type="PANTHER" id="PTHR43734:SF4">
    <property type="entry name" value="AMINE OXIDASE DOMAIN-CONTAINING PROTEIN"/>
    <property type="match status" value="1"/>
</dbReference>
<dbReference type="InterPro" id="IPR002937">
    <property type="entry name" value="Amino_oxidase"/>
</dbReference>
<evidence type="ECO:0000259" key="3">
    <source>
        <dbReference type="Pfam" id="PF01593"/>
    </source>
</evidence>
<feature type="signal peptide" evidence="2">
    <location>
        <begin position="1"/>
        <end position="18"/>
    </location>
</feature>
<keyword evidence="5" id="KW-1185">Reference proteome</keyword>
<name>A0A857J401_9BURK</name>
<dbReference type="Pfam" id="PF01593">
    <property type="entry name" value="Amino_oxidase"/>
    <property type="match status" value="1"/>
</dbReference>
<sequence length="426" mass="47270">MKPALTVLGAGIAGLAAAAAARGLGRSCVVYEAATRAGGLLDAIEVEGYRFDQAVHVSFADKPELRAVFDRTQQHRYKPQPLCVDHPYWLRHPVQNHLYPLPAEERVALIEGFVARPDGPVRHYGDWLAQQYGEPLARRFPERYTRKYWTLPAQELGTAWIGQRMNRPALADVLRGALTDTDSHAYYVSEVRYPEKGGFRAFIEPLMAEADIRTGHRLQAIDTRARRLRFGNGIEADYEKLVSTLPLPELVRLATDVPDQVCEAARHLVATSVDLLSFGVQRPDAFSELWFYIYDDDVLAARAHSPSAKSADNCPPGCSSIQFEIYSSAARPHGLSADALAADCVRALEKWGMARGEELRLLDHRCVRWANVLFPTGMEAQRQIVLDWAESAGIACAGRFGAWEYLWSHQAYASGQAAAQRVLAAA</sequence>
<keyword evidence="2" id="KW-0732">Signal</keyword>
<dbReference type="RefSeq" id="WP_160551480.1">
    <property type="nucleotide sequence ID" value="NZ_CP047650.1"/>
</dbReference>
<dbReference type="Gene3D" id="3.50.50.60">
    <property type="entry name" value="FAD/NAD(P)-binding domain"/>
    <property type="match status" value="1"/>
</dbReference>
<dbReference type="EMBL" id="CP047650">
    <property type="protein sequence ID" value="QHI97963.1"/>
    <property type="molecule type" value="Genomic_DNA"/>
</dbReference>
<evidence type="ECO:0000313" key="5">
    <source>
        <dbReference type="Proteomes" id="UP000464787"/>
    </source>
</evidence>
<proteinExistence type="inferred from homology"/>
<dbReference type="PANTHER" id="PTHR43734">
    <property type="entry name" value="PHYTOENE DESATURASE"/>
    <property type="match status" value="1"/>
</dbReference>
<feature type="domain" description="Amine oxidase" evidence="3">
    <location>
        <begin position="12"/>
        <end position="423"/>
    </location>
</feature>
<accession>A0A857J401</accession>
<dbReference type="SUPFAM" id="SSF51905">
    <property type="entry name" value="FAD/NAD(P)-binding domain"/>
    <property type="match status" value="1"/>
</dbReference>
<dbReference type="Proteomes" id="UP000464787">
    <property type="component" value="Chromosome"/>
</dbReference>
<evidence type="ECO:0000256" key="1">
    <source>
        <dbReference type="ARBA" id="ARBA00006046"/>
    </source>
</evidence>
<dbReference type="GO" id="GO:0016491">
    <property type="term" value="F:oxidoreductase activity"/>
    <property type="evidence" value="ECO:0007669"/>
    <property type="project" value="InterPro"/>
</dbReference>
<evidence type="ECO:0000313" key="4">
    <source>
        <dbReference type="EMBL" id="QHI97963.1"/>
    </source>
</evidence>
<dbReference type="InterPro" id="IPR036188">
    <property type="entry name" value="FAD/NAD-bd_sf"/>
</dbReference>
<protein>
    <submittedName>
        <fullName evidence="4">NAD(P)-binding protein</fullName>
    </submittedName>
</protein>
<organism evidence="4 5">
    <name type="scientific">Xylophilus rhododendri</name>
    <dbReference type="NCBI Taxonomy" id="2697032"/>
    <lineage>
        <taxon>Bacteria</taxon>
        <taxon>Pseudomonadati</taxon>
        <taxon>Pseudomonadota</taxon>
        <taxon>Betaproteobacteria</taxon>
        <taxon>Burkholderiales</taxon>
        <taxon>Xylophilus</taxon>
    </lineage>
</organism>
<reference evidence="4 5" key="1">
    <citation type="submission" date="2020-01" db="EMBL/GenBank/DDBJ databases">
        <title>Genome sequencing of strain KACC 21265.</title>
        <authorList>
            <person name="Heo J."/>
            <person name="Kim S.-J."/>
            <person name="Kim J.-S."/>
            <person name="Hong S.-B."/>
            <person name="Kwon S.-W."/>
        </authorList>
    </citation>
    <scope>NUCLEOTIDE SEQUENCE [LARGE SCALE GENOMIC DNA]</scope>
    <source>
        <strain evidence="4 5">KACC 21265</strain>
    </source>
</reference>
<gene>
    <name evidence="4" type="ORF">GT347_08130</name>
</gene>
<dbReference type="AlphaFoldDB" id="A0A857J401"/>
<evidence type="ECO:0000256" key="2">
    <source>
        <dbReference type="SAM" id="SignalP"/>
    </source>
</evidence>